<dbReference type="PROSITE" id="PS51750">
    <property type="entry name" value="BRO_N"/>
    <property type="match status" value="1"/>
</dbReference>
<dbReference type="Pfam" id="PF02498">
    <property type="entry name" value="Bro-N"/>
    <property type="match status" value="1"/>
</dbReference>
<keyword evidence="4" id="KW-1185">Reference proteome</keyword>
<gene>
    <name evidence="3" type="ORF">OCOJLMKI_4682</name>
</gene>
<dbReference type="PANTHER" id="PTHR36180">
    <property type="entry name" value="DNA-BINDING PROTEIN-RELATED-RELATED"/>
    <property type="match status" value="1"/>
</dbReference>
<proteinExistence type="predicted"/>
<dbReference type="Pfam" id="PF03374">
    <property type="entry name" value="ANT"/>
    <property type="match status" value="1"/>
</dbReference>
<dbReference type="PANTHER" id="PTHR36180:SF2">
    <property type="entry name" value="BRO FAMILY PROTEIN"/>
    <property type="match status" value="1"/>
</dbReference>
<name>A0ABQ4S332_9HYPH</name>
<evidence type="ECO:0000259" key="2">
    <source>
        <dbReference type="PROSITE" id="PS51750"/>
    </source>
</evidence>
<dbReference type="RefSeq" id="WP_238246512.1">
    <property type="nucleotide sequence ID" value="NZ_BPQP01000089.1"/>
</dbReference>
<feature type="compositionally biased region" description="Polar residues" evidence="1">
    <location>
        <begin position="1"/>
        <end position="13"/>
    </location>
</feature>
<evidence type="ECO:0000313" key="4">
    <source>
        <dbReference type="Proteomes" id="UP001055125"/>
    </source>
</evidence>
<feature type="domain" description="Bro-N" evidence="2">
    <location>
        <begin position="20"/>
        <end position="133"/>
    </location>
</feature>
<dbReference type="EMBL" id="BPQP01000089">
    <property type="protein sequence ID" value="GJD97451.1"/>
    <property type="molecule type" value="Genomic_DNA"/>
</dbReference>
<dbReference type="Proteomes" id="UP001055125">
    <property type="component" value="Unassembled WGS sequence"/>
</dbReference>
<protein>
    <recommendedName>
        <fullName evidence="2">Bro-N domain-containing protein</fullName>
    </recommendedName>
</protein>
<organism evidence="3 4">
    <name type="scientific">Methylobacterium iners</name>
    <dbReference type="NCBI Taxonomy" id="418707"/>
    <lineage>
        <taxon>Bacteria</taxon>
        <taxon>Pseudomonadati</taxon>
        <taxon>Pseudomonadota</taxon>
        <taxon>Alphaproteobacteria</taxon>
        <taxon>Hyphomicrobiales</taxon>
        <taxon>Methylobacteriaceae</taxon>
        <taxon>Methylobacterium</taxon>
    </lineage>
</organism>
<reference evidence="3" key="2">
    <citation type="submission" date="2021-08" db="EMBL/GenBank/DDBJ databases">
        <authorList>
            <person name="Tani A."/>
            <person name="Ola A."/>
            <person name="Ogura Y."/>
            <person name="Katsura K."/>
            <person name="Hayashi T."/>
        </authorList>
    </citation>
    <scope>NUCLEOTIDE SEQUENCE</scope>
    <source>
        <strain evidence="3">DSM 19015</strain>
    </source>
</reference>
<sequence length="296" mass="32492">MNQVAIQSTTTSSPRPQVPAVAAPRPFEFEGSRFRNVDRDGEPWFVASDLAACLGYRDAGNMLRNLDEDEKGTHCLSSALTELRVGIVSEAGVYHAINARRQVKKLPDVVKARILRFQRWVNHEVLPTIRRTGSYALPAAPAVPAIDVRDPGQLSLIALQLIQVNQELSTRLATTETRAVVAEAAVEAARPALDFIGALVDSEGLYGLQQAGKSLGQRPNGFVNWLLERGDLYRRASGLCARQYLIDRGIMDVRWEEHGGKPRPTTKVTAKGIVHYAKVLGIKAPELPRQGYLPGL</sequence>
<evidence type="ECO:0000256" key="1">
    <source>
        <dbReference type="SAM" id="MobiDB-lite"/>
    </source>
</evidence>
<feature type="region of interest" description="Disordered" evidence="1">
    <location>
        <begin position="1"/>
        <end position="21"/>
    </location>
</feature>
<dbReference type="InterPro" id="IPR005039">
    <property type="entry name" value="Ant_C"/>
</dbReference>
<reference evidence="3" key="1">
    <citation type="journal article" date="2021" name="Front. Microbiol.">
        <title>Comprehensive Comparative Genomics and Phenotyping of Methylobacterium Species.</title>
        <authorList>
            <person name="Alessa O."/>
            <person name="Ogura Y."/>
            <person name="Fujitani Y."/>
            <person name="Takami H."/>
            <person name="Hayashi T."/>
            <person name="Sahin N."/>
            <person name="Tani A."/>
        </authorList>
    </citation>
    <scope>NUCLEOTIDE SEQUENCE</scope>
    <source>
        <strain evidence="3">DSM 19015</strain>
    </source>
</reference>
<evidence type="ECO:0000313" key="3">
    <source>
        <dbReference type="EMBL" id="GJD97451.1"/>
    </source>
</evidence>
<accession>A0ABQ4S332</accession>
<dbReference type="SMART" id="SM01040">
    <property type="entry name" value="Bro-N"/>
    <property type="match status" value="1"/>
</dbReference>
<comment type="caution">
    <text evidence="3">The sequence shown here is derived from an EMBL/GenBank/DDBJ whole genome shotgun (WGS) entry which is preliminary data.</text>
</comment>
<dbReference type="InterPro" id="IPR003497">
    <property type="entry name" value="BRO_N_domain"/>
</dbReference>